<accession>A0A0G1XQR4</accession>
<dbReference type="Gene3D" id="3.40.50.720">
    <property type="entry name" value="NAD(P)-binding Rossmann-like Domain"/>
    <property type="match status" value="1"/>
</dbReference>
<sequence>MKTALITGVDKGIGHALMETFLAEGYFVIGTFFSDRPAPHEHLKDFALDLGKPESIASCVSAITNFGKTIDILINNAGILADEEETQVVIEKVRKTLEVNLIGTIDFTQRLLPLMHEGSHIVNVSSTAGSLELVGKVSHFMGHYPAYKISKAALNMYTRTLALELKDRGIIVSSVHPGWTKTDMGGEEAEFTPAQAAEGIYKTAVSKTETGGFWFSGERLPW</sequence>
<dbReference type="PANTHER" id="PTHR45458:SF1">
    <property type="entry name" value="SHORT CHAIN DEHYDROGENASE"/>
    <property type="match status" value="1"/>
</dbReference>
<dbReference type="InterPro" id="IPR002347">
    <property type="entry name" value="SDR_fam"/>
</dbReference>
<reference evidence="2 3" key="1">
    <citation type="journal article" date="2015" name="Nature">
        <title>rRNA introns, odd ribosomes, and small enigmatic genomes across a large radiation of phyla.</title>
        <authorList>
            <person name="Brown C.T."/>
            <person name="Hug L.A."/>
            <person name="Thomas B.C."/>
            <person name="Sharon I."/>
            <person name="Castelle C.J."/>
            <person name="Singh A."/>
            <person name="Wilkins M.J."/>
            <person name="Williams K.H."/>
            <person name="Banfield J.F."/>
        </authorList>
    </citation>
    <scope>NUCLEOTIDE SEQUENCE [LARGE SCALE GENOMIC DNA]</scope>
</reference>
<gene>
    <name evidence="2" type="ORF">UY76_C0007G0001</name>
</gene>
<name>A0A0G1XQR4_9BACT</name>
<dbReference type="EMBL" id="LCRH01000007">
    <property type="protein sequence ID" value="KKW33205.1"/>
    <property type="molecule type" value="Genomic_DNA"/>
</dbReference>
<dbReference type="Proteomes" id="UP000034054">
    <property type="component" value="Unassembled WGS sequence"/>
</dbReference>
<dbReference type="InterPro" id="IPR036291">
    <property type="entry name" value="NAD(P)-bd_dom_sf"/>
</dbReference>
<evidence type="ECO:0000313" key="3">
    <source>
        <dbReference type="Proteomes" id="UP000034054"/>
    </source>
</evidence>
<dbReference type="PRINTS" id="PR00081">
    <property type="entry name" value="GDHRDH"/>
</dbReference>
<dbReference type="AlphaFoldDB" id="A0A0G1XQR4"/>
<dbReference type="InterPro" id="IPR052184">
    <property type="entry name" value="SDR_enzymes"/>
</dbReference>
<protein>
    <submittedName>
        <fullName evidence="2">Uncharacterized protein</fullName>
    </submittedName>
</protein>
<dbReference type="PRINTS" id="PR00080">
    <property type="entry name" value="SDRFAMILY"/>
</dbReference>
<evidence type="ECO:0000313" key="2">
    <source>
        <dbReference type="EMBL" id="KKW33205.1"/>
    </source>
</evidence>
<evidence type="ECO:0000256" key="1">
    <source>
        <dbReference type="RuleBase" id="RU000363"/>
    </source>
</evidence>
<comment type="similarity">
    <text evidence="1">Belongs to the short-chain dehydrogenases/reductases (SDR) family.</text>
</comment>
<dbReference type="SUPFAM" id="SSF51735">
    <property type="entry name" value="NAD(P)-binding Rossmann-fold domains"/>
    <property type="match status" value="1"/>
</dbReference>
<proteinExistence type="inferred from homology"/>
<comment type="caution">
    <text evidence="2">The sequence shown here is derived from an EMBL/GenBank/DDBJ whole genome shotgun (WGS) entry which is preliminary data.</text>
</comment>
<dbReference type="PANTHER" id="PTHR45458">
    <property type="entry name" value="SHORT-CHAIN DEHYDROGENASE/REDUCTASE SDR"/>
    <property type="match status" value="1"/>
</dbReference>
<dbReference type="Pfam" id="PF00106">
    <property type="entry name" value="adh_short"/>
    <property type="match status" value="1"/>
</dbReference>
<dbReference type="GO" id="GO:0016616">
    <property type="term" value="F:oxidoreductase activity, acting on the CH-OH group of donors, NAD or NADP as acceptor"/>
    <property type="evidence" value="ECO:0007669"/>
    <property type="project" value="TreeGrafter"/>
</dbReference>
<organism evidence="2 3">
    <name type="scientific">Candidatus Uhrbacteria bacterium GW2011_GWA2_52_8d</name>
    <dbReference type="NCBI Taxonomy" id="1618979"/>
    <lineage>
        <taxon>Bacteria</taxon>
        <taxon>Candidatus Uhriibacteriota</taxon>
    </lineage>
</organism>